<evidence type="ECO:0000313" key="6">
    <source>
        <dbReference type="EMBL" id="MEB8512593.1"/>
    </source>
</evidence>
<dbReference type="Pfam" id="PF01566">
    <property type="entry name" value="Nramp"/>
    <property type="match status" value="1"/>
</dbReference>
<evidence type="ECO:0000256" key="2">
    <source>
        <dbReference type="ARBA" id="ARBA00022692"/>
    </source>
</evidence>
<keyword evidence="2 5" id="KW-0812">Transmembrane</keyword>
<keyword evidence="4 5" id="KW-0472">Membrane</keyword>
<name>A0ABU6FL60_9PROT</name>
<accession>A0ABU6FL60</accession>
<dbReference type="EMBL" id="JAQGFR010000017">
    <property type="protein sequence ID" value="MEB8512593.1"/>
    <property type="molecule type" value="Genomic_DNA"/>
</dbReference>
<keyword evidence="7" id="KW-1185">Reference proteome</keyword>
<evidence type="ECO:0000256" key="4">
    <source>
        <dbReference type="ARBA" id="ARBA00023136"/>
    </source>
</evidence>
<comment type="subcellular location">
    <subcellularLocation>
        <location evidence="1">Membrane</location>
        <topology evidence="1">Multi-pass membrane protein</topology>
    </subcellularLocation>
</comment>
<organism evidence="6 7">
    <name type="scientific">Acidithiobacillus ferriphilus</name>
    <dbReference type="NCBI Taxonomy" id="1689834"/>
    <lineage>
        <taxon>Bacteria</taxon>
        <taxon>Pseudomonadati</taxon>
        <taxon>Pseudomonadota</taxon>
        <taxon>Acidithiobacillia</taxon>
        <taxon>Acidithiobacillales</taxon>
        <taxon>Acidithiobacillaceae</taxon>
        <taxon>Acidithiobacillus</taxon>
    </lineage>
</organism>
<reference evidence="6 7" key="1">
    <citation type="submission" date="2022-11" db="EMBL/GenBank/DDBJ databases">
        <title>Comparative genomics analysis of Acidithiobacillus ferriphilus.</title>
        <authorList>
            <person name="Ma L."/>
        </authorList>
    </citation>
    <scope>NUCLEOTIDE SEQUENCE [LARGE SCALE GENOMIC DNA]</scope>
    <source>
        <strain evidence="6 7">DY15</strain>
    </source>
</reference>
<sequence length="71" mass="7803">MVPVAYVVQEMTVRLGAVTRRGHAEMVWGRYGPFWGAFSLFDLVVTNILTLVTEFIGITTGMKLFGVPPAS</sequence>
<evidence type="ECO:0000256" key="5">
    <source>
        <dbReference type="SAM" id="Phobius"/>
    </source>
</evidence>
<gene>
    <name evidence="6" type="ORF">OW717_00875</name>
</gene>
<dbReference type="Proteomes" id="UP001308776">
    <property type="component" value="Unassembled WGS sequence"/>
</dbReference>
<proteinExistence type="predicted"/>
<comment type="caution">
    <text evidence="6">The sequence shown here is derived from an EMBL/GenBank/DDBJ whole genome shotgun (WGS) entry which is preliminary data.</text>
</comment>
<feature type="transmembrane region" description="Helical" evidence="5">
    <location>
        <begin position="34"/>
        <end position="56"/>
    </location>
</feature>
<keyword evidence="3 5" id="KW-1133">Transmembrane helix</keyword>
<dbReference type="InterPro" id="IPR001046">
    <property type="entry name" value="NRAMP_fam"/>
</dbReference>
<protein>
    <submittedName>
        <fullName evidence="6">Divalent metal cation transporter</fullName>
    </submittedName>
</protein>
<evidence type="ECO:0000256" key="1">
    <source>
        <dbReference type="ARBA" id="ARBA00004141"/>
    </source>
</evidence>
<evidence type="ECO:0000256" key="3">
    <source>
        <dbReference type="ARBA" id="ARBA00022989"/>
    </source>
</evidence>
<evidence type="ECO:0000313" key="7">
    <source>
        <dbReference type="Proteomes" id="UP001308776"/>
    </source>
</evidence>